<dbReference type="EMBL" id="GBXM01022195">
    <property type="protein sequence ID" value="JAH86382.1"/>
    <property type="molecule type" value="Transcribed_RNA"/>
</dbReference>
<organism evidence="1">
    <name type="scientific">Anguilla anguilla</name>
    <name type="common">European freshwater eel</name>
    <name type="synonym">Muraena anguilla</name>
    <dbReference type="NCBI Taxonomy" id="7936"/>
    <lineage>
        <taxon>Eukaryota</taxon>
        <taxon>Metazoa</taxon>
        <taxon>Chordata</taxon>
        <taxon>Craniata</taxon>
        <taxon>Vertebrata</taxon>
        <taxon>Euteleostomi</taxon>
        <taxon>Actinopterygii</taxon>
        <taxon>Neopterygii</taxon>
        <taxon>Teleostei</taxon>
        <taxon>Anguilliformes</taxon>
        <taxon>Anguillidae</taxon>
        <taxon>Anguilla</taxon>
    </lineage>
</organism>
<reference evidence="1" key="1">
    <citation type="submission" date="2014-11" db="EMBL/GenBank/DDBJ databases">
        <authorList>
            <person name="Amaro Gonzalez C."/>
        </authorList>
    </citation>
    <scope>NUCLEOTIDE SEQUENCE</scope>
</reference>
<evidence type="ECO:0000313" key="1">
    <source>
        <dbReference type="EMBL" id="JAH86382.1"/>
    </source>
</evidence>
<protein>
    <submittedName>
        <fullName evidence="1">Uncharacterized protein</fullName>
    </submittedName>
</protein>
<dbReference type="AlphaFoldDB" id="A0A0E9W7Q2"/>
<sequence length="49" mass="5716">MTKWQPSNNERFVSSITRYGVKASQIFGLPCLNVMWKYLVKFHKGDVPL</sequence>
<proteinExistence type="predicted"/>
<accession>A0A0E9W7Q2</accession>
<name>A0A0E9W7Q2_ANGAN</name>
<reference evidence="1" key="2">
    <citation type="journal article" date="2015" name="Fish Shellfish Immunol.">
        <title>Early steps in the European eel (Anguilla anguilla)-Vibrio vulnificus interaction in the gills: Role of the RtxA13 toxin.</title>
        <authorList>
            <person name="Callol A."/>
            <person name="Pajuelo D."/>
            <person name="Ebbesson L."/>
            <person name="Teles M."/>
            <person name="MacKenzie S."/>
            <person name="Amaro C."/>
        </authorList>
    </citation>
    <scope>NUCLEOTIDE SEQUENCE</scope>
</reference>